<evidence type="ECO:0000313" key="2">
    <source>
        <dbReference type="Proteomes" id="UP000032142"/>
    </source>
</evidence>
<gene>
    <name evidence="1" type="ORF">F383_13745</name>
</gene>
<dbReference type="EMBL" id="JRRC01499160">
    <property type="protein sequence ID" value="KHG08500.1"/>
    <property type="molecule type" value="Genomic_DNA"/>
</dbReference>
<proteinExistence type="predicted"/>
<sequence>MTMNGMDSTIRASFLSSQVKTFHPDGPFTADEVPTPFQYFAEPAQR</sequence>
<reference evidence="2" key="1">
    <citation type="submission" date="2014-09" db="EMBL/GenBank/DDBJ databases">
        <authorList>
            <person name="Mudge J."/>
            <person name="Ramaraj T."/>
            <person name="Lindquist I.E."/>
            <person name="Bharti A.K."/>
            <person name="Sundararajan A."/>
            <person name="Cameron C.T."/>
            <person name="Woodward J.E."/>
            <person name="May G.D."/>
            <person name="Brubaker C."/>
            <person name="Broadhvest J."/>
            <person name="Wilkins T.A."/>
        </authorList>
    </citation>
    <scope>NUCLEOTIDE SEQUENCE</scope>
    <source>
        <strain evidence="2">cv. AKA8401</strain>
    </source>
</reference>
<protein>
    <submittedName>
        <fullName evidence="1">Uncharacterized protein</fullName>
    </submittedName>
</protein>
<comment type="caution">
    <text evidence="1">The sequence shown here is derived from an EMBL/GenBank/DDBJ whole genome shotgun (WGS) entry which is preliminary data.</text>
</comment>
<dbReference type="Proteomes" id="UP000032142">
    <property type="component" value="Unassembled WGS sequence"/>
</dbReference>
<accession>A0A0B0N6S6</accession>
<name>A0A0B0N6S6_GOSAR</name>
<organism evidence="1 2">
    <name type="scientific">Gossypium arboreum</name>
    <name type="common">Tree cotton</name>
    <name type="synonym">Gossypium nanking</name>
    <dbReference type="NCBI Taxonomy" id="29729"/>
    <lineage>
        <taxon>Eukaryota</taxon>
        <taxon>Viridiplantae</taxon>
        <taxon>Streptophyta</taxon>
        <taxon>Embryophyta</taxon>
        <taxon>Tracheophyta</taxon>
        <taxon>Spermatophyta</taxon>
        <taxon>Magnoliopsida</taxon>
        <taxon>eudicotyledons</taxon>
        <taxon>Gunneridae</taxon>
        <taxon>Pentapetalae</taxon>
        <taxon>rosids</taxon>
        <taxon>malvids</taxon>
        <taxon>Malvales</taxon>
        <taxon>Malvaceae</taxon>
        <taxon>Malvoideae</taxon>
        <taxon>Gossypium</taxon>
    </lineage>
</organism>
<evidence type="ECO:0000313" key="1">
    <source>
        <dbReference type="EMBL" id="KHG08500.1"/>
    </source>
</evidence>
<keyword evidence="2" id="KW-1185">Reference proteome</keyword>
<dbReference type="AlphaFoldDB" id="A0A0B0N6S6"/>